<keyword evidence="2" id="KW-1185">Reference proteome</keyword>
<evidence type="ECO:0000313" key="1">
    <source>
        <dbReference type="EMBL" id="KNX36931.1"/>
    </source>
</evidence>
<protein>
    <submittedName>
        <fullName evidence="1">Uncharacterized protein</fullName>
    </submittedName>
</protein>
<dbReference type="PATRIC" id="fig|1631356.3.peg.1314"/>
<accession>A0A0L6CGJ1</accession>
<dbReference type="OrthoDB" id="3214648at2"/>
<sequence length="71" mass="7614">MTGAWRWTYEDETGAPVSGDQLVTAGFPTQSDAESWLGEQWRELAAHGVSAVTLHEGETVVYGPMSLSDGS</sequence>
<dbReference type="AlphaFoldDB" id="A0A0L6CGJ1"/>
<proteinExistence type="predicted"/>
<evidence type="ECO:0000313" key="2">
    <source>
        <dbReference type="Proteomes" id="UP000037397"/>
    </source>
</evidence>
<organism evidence="1 2">
    <name type="scientific">Luteipulveratus halotolerans</name>
    <dbReference type="NCBI Taxonomy" id="1631356"/>
    <lineage>
        <taxon>Bacteria</taxon>
        <taxon>Bacillati</taxon>
        <taxon>Actinomycetota</taxon>
        <taxon>Actinomycetes</taxon>
        <taxon>Micrococcales</taxon>
        <taxon>Dermacoccaceae</taxon>
        <taxon>Luteipulveratus</taxon>
    </lineage>
</organism>
<dbReference type="RefSeq" id="WP_050669236.1">
    <property type="nucleotide sequence ID" value="NZ_LAIR01000002.1"/>
</dbReference>
<dbReference type="EMBL" id="LAIR01000002">
    <property type="protein sequence ID" value="KNX36931.1"/>
    <property type="molecule type" value="Genomic_DNA"/>
</dbReference>
<name>A0A0L6CGJ1_9MICO</name>
<dbReference type="Proteomes" id="UP000037397">
    <property type="component" value="Unassembled WGS sequence"/>
</dbReference>
<comment type="caution">
    <text evidence="1">The sequence shown here is derived from an EMBL/GenBank/DDBJ whole genome shotgun (WGS) entry which is preliminary data.</text>
</comment>
<dbReference type="STRING" id="1631356.VV01_06840"/>
<reference evidence="2" key="1">
    <citation type="submission" date="2015-03" db="EMBL/GenBank/DDBJ databases">
        <title>Luteipulveratus halotolerans sp. nov., a novel actinobacterium (Dermacoccaceae) from Sarawak, Malaysia.</title>
        <authorList>
            <person name="Juboi H."/>
            <person name="Basik A."/>
            <person name="Shamsul S.S."/>
            <person name="Arnold P."/>
            <person name="Schmitt E.K."/>
            <person name="Sanglier J.-J."/>
            <person name="Yeo T."/>
        </authorList>
    </citation>
    <scope>NUCLEOTIDE SEQUENCE [LARGE SCALE GENOMIC DNA]</scope>
    <source>
        <strain evidence="2">C296001</strain>
    </source>
</reference>
<gene>
    <name evidence="1" type="ORF">VV01_06840</name>
</gene>